<sequence>MGYKIISLLQAGDFAREIDQLVTTTVHSEWQVRYVNTASPEDRISLTHKTKPFSVALELYKNNQYLIPRIWAGDGYTSGFPGLINSSHNDTFSVSSTRVRFPCKLIIVFSDSYFACSVVNDSDNKELSVCATELNGLGQREGLTGKYVTQPGGLQGNGSWDIGSFQASFPSDSWSETRKTSVQQPDKKWYRQLNGADPFKMSSPFPHPRGTYSAFTHDPQAVDLMHFEQSATTIFVPLFFTGERRDTPTGRELFFEANQIRICATHYTRAGDIIEYQTQKWCVIPWSEFPLSGQSNLKIGIAYQLSEGD</sequence>
<dbReference type="Proteomes" id="UP000053748">
    <property type="component" value="Unassembled WGS sequence"/>
</dbReference>
<keyword evidence="2" id="KW-1185">Reference proteome</keyword>
<protein>
    <submittedName>
        <fullName evidence="1">Uncharacterized protein</fullName>
    </submittedName>
</protein>
<dbReference type="EMBL" id="LOSJ02000001">
    <property type="protein sequence ID" value="PNM64317.1"/>
    <property type="molecule type" value="Genomic_DNA"/>
</dbReference>
<name>A0A2J9VKL3_VIBMI</name>
<evidence type="ECO:0000313" key="2">
    <source>
        <dbReference type="Proteomes" id="UP000053748"/>
    </source>
</evidence>
<gene>
    <name evidence="1" type="ORF">AL544_005235</name>
</gene>
<dbReference type="AlphaFoldDB" id="A0A2J9VKL3"/>
<accession>A0A2J9VKL3</accession>
<evidence type="ECO:0000313" key="1">
    <source>
        <dbReference type="EMBL" id="PNM64317.1"/>
    </source>
</evidence>
<reference evidence="1" key="1">
    <citation type="submission" date="2017-12" db="EMBL/GenBank/DDBJ databases">
        <title>FDA dAtabase for Regulatory Grade micrObial Sequences (FDA-ARGOS): Supporting development and validation of Infectious Disease Dx tests.</title>
        <authorList>
            <person name="Hoffmann M."/>
            <person name="Allard M."/>
            <person name="Evans P."/>
            <person name="Brown E."/>
            <person name="Tallon L.J."/>
            <person name="Sadzewicz L."/>
            <person name="Sengamalay N."/>
            <person name="Ott S."/>
            <person name="Godinez A."/>
            <person name="Nagaraj S."/>
            <person name="Vavikolanu K."/>
            <person name="Aluvathingal J."/>
            <person name="Nadendla S."/>
            <person name="Hobson J."/>
            <person name="Sichtig H."/>
        </authorList>
    </citation>
    <scope>NUCLEOTIDE SEQUENCE [LARGE SCALE GENOMIC DNA]</scope>
    <source>
        <strain evidence="1">FDAARGOS_113</strain>
    </source>
</reference>
<comment type="caution">
    <text evidence="1">The sequence shown here is derived from an EMBL/GenBank/DDBJ whole genome shotgun (WGS) entry which is preliminary data.</text>
</comment>
<organism evidence="1 2">
    <name type="scientific">Vibrio mimicus</name>
    <dbReference type="NCBI Taxonomy" id="674"/>
    <lineage>
        <taxon>Bacteria</taxon>
        <taxon>Pseudomonadati</taxon>
        <taxon>Pseudomonadota</taxon>
        <taxon>Gammaproteobacteria</taxon>
        <taxon>Vibrionales</taxon>
        <taxon>Vibrionaceae</taxon>
        <taxon>Vibrio</taxon>
    </lineage>
</organism>
<dbReference type="RefSeq" id="WP_000540782.1">
    <property type="nucleotide sequence ID" value="NZ_CAWMSS010000002.1"/>
</dbReference>
<proteinExistence type="predicted"/>